<dbReference type="SMART" id="SM00530">
    <property type="entry name" value="HTH_XRE"/>
    <property type="match status" value="1"/>
</dbReference>
<dbReference type="KEGG" id="pcu:PC_RS07025"/>
<reference evidence="5 6" key="1">
    <citation type="journal article" date="2004" name="Science">
        <title>Illuminating the evolutionary history of chlamydiae.</title>
        <authorList>
            <person name="Horn M."/>
            <person name="Collingro A."/>
            <person name="Schmitz-Esser S."/>
            <person name="Beier C.L."/>
            <person name="Purkhold U."/>
            <person name="Fartmann B."/>
            <person name="Brandt P."/>
            <person name="Nyakatura G.J."/>
            <person name="Droege M."/>
            <person name="Frishman D."/>
            <person name="Rattei T."/>
            <person name="Mewes H."/>
            <person name="Wagner M."/>
        </authorList>
    </citation>
    <scope>NUCLEOTIDE SEQUENCE [LARGE SCALE GENOMIC DNA]</scope>
    <source>
        <strain evidence="5 6">UWE25</strain>
    </source>
</reference>
<dbReference type="Pfam" id="PF01381">
    <property type="entry name" value="HTH_3"/>
    <property type="match status" value="1"/>
</dbReference>
<dbReference type="InterPro" id="IPR001387">
    <property type="entry name" value="Cro/C1-type_HTH"/>
</dbReference>
<keyword evidence="2" id="KW-0238">DNA-binding</keyword>
<keyword evidence="3" id="KW-0804">Transcription</keyword>
<dbReference type="InterPro" id="IPR052359">
    <property type="entry name" value="HTH-type_reg/antitoxin"/>
</dbReference>
<dbReference type="PROSITE" id="PS50943">
    <property type="entry name" value="HTH_CROC1"/>
    <property type="match status" value="1"/>
</dbReference>
<dbReference type="OrthoDB" id="598220at2"/>
<dbReference type="CDD" id="cd00093">
    <property type="entry name" value="HTH_XRE"/>
    <property type="match status" value="1"/>
</dbReference>
<evidence type="ECO:0000313" key="5">
    <source>
        <dbReference type="EMBL" id="CAF24185.1"/>
    </source>
</evidence>
<dbReference type="PANTHER" id="PTHR36511:SF3">
    <property type="entry name" value="ANTITOXIN HIGA-2"/>
    <property type="match status" value="1"/>
</dbReference>
<protein>
    <recommendedName>
        <fullName evidence="4">HTH cro/C1-type domain-containing protein</fullName>
    </recommendedName>
</protein>
<organism evidence="5 6">
    <name type="scientific">Protochlamydia amoebophila (strain UWE25)</name>
    <dbReference type="NCBI Taxonomy" id="264201"/>
    <lineage>
        <taxon>Bacteria</taxon>
        <taxon>Pseudomonadati</taxon>
        <taxon>Chlamydiota</taxon>
        <taxon>Chlamydiia</taxon>
        <taxon>Parachlamydiales</taxon>
        <taxon>Parachlamydiaceae</taxon>
        <taxon>Candidatus Protochlamydia</taxon>
    </lineage>
</organism>
<evidence type="ECO:0000256" key="3">
    <source>
        <dbReference type="ARBA" id="ARBA00023163"/>
    </source>
</evidence>
<evidence type="ECO:0000313" key="6">
    <source>
        <dbReference type="Proteomes" id="UP000000529"/>
    </source>
</evidence>
<dbReference type="Proteomes" id="UP000000529">
    <property type="component" value="Chromosome"/>
</dbReference>
<keyword evidence="1" id="KW-0805">Transcription regulation</keyword>
<accession>Q6MB64</accession>
<dbReference type="STRING" id="264201.pc1461"/>
<name>Q6MB64_PARUW</name>
<dbReference type="HOGENOM" id="CLU_144725_3_1_0"/>
<evidence type="ECO:0000256" key="1">
    <source>
        <dbReference type="ARBA" id="ARBA00023015"/>
    </source>
</evidence>
<dbReference type="InterPro" id="IPR010982">
    <property type="entry name" value="Lambda_DNA-bd_dom_sf"/>
</dbReference>
<evidence type="ECO:0000259" key="4">
    <source>
        <dbReference type="PROSITE" id="PS50943"/>
    </source>
</evidence>
<dbReference type="PANTHER" id="PTHR36511">
    <property type="entry name" value="MERR FAMILY BACTERIAL REGULATORY PROTEIN"/>
    <property type="match status" value="1"/>
</dbReference>
<feature type="domain" description="HTH cro/C1-type" evidence="4">
    <location>
        <begin position="46"/>
        <end position="82"/>
    </location>
</feature>
<dbReference type="SUPFAM" id="SSF47413">
    <property type="entry name" value="lambda repressor-like DNA-binding domains"/>
    <property type="match status" value="1"/>
</dbReference>
<dbReference type="GO" id="GO:0003677">
    <property type="term" value="F:DNA binding"/>
    <property type="evidence" value="ECO:0007669"/>
    <property type="project" value="UniProtKB-KW"/>
</dbReference>
<dbReference type="eggNOG" id="COG2944">
    <property type="taxonomic scope" value="Bacteria"/>
</dbReference>
<dbReference type="AlphaFoldDB" id="Q6MB64"/>
<gene>
    <name evidence="5" type="ORF">PC_RS07025</name>
</gene>
<dbReference type="Gene3D" id="1.10.260.40">
    <property type="entry name" value="lambda repressor-like DNA-binding domains"/>
    <property type="match status" value="1"/>
</dbReference>
<proteinExistence type="predicted"/>
<evidence type="ECO:0000256" key="2">
    <source>
        <dbReference type="ARBA" id="ARBA00023125"/>
    </source>
</evidence>
<dbReference type="EMBL" id="BX908798">
    <property type="protein sequence ID" value="CAF24185.1"/>
    <property type="molecule type" value="Genomic_DNA"/>
</dbReference>
<keyword evidence="6" id="KW-1185">Reference proteome</keyword>
<sequence length="106" mass="12363">MFMSKFFKELKEGLEEAFAYAQGKITLKSEIIEIPDAPADYKAQDIKRIRKKCHYSQVVFAKILNVSPRTIQSWESGQRVPSHVALRLLEIVDKGIYRPQVYRKTF</sequence>